<comment type="caution">
    <text evidence="2">The sequence shown here is derived from an EMBL/GenBank/DDBJ whole genome shotgun (WGS) entry which is preliminary data.</text>
</comment>
<sequence>MESVEVSYHCLLHPLPREESRGGGSSVSGLIGASHHSTPKLSGEVTADKLAGPKIRSGLYANRKGENPV</sequence>
<feature type="region of interest" description="Disordered" evidence="1">
    <location>
        <begin position="13"/>
        <end position="69"/>
    </location>
</feature>
<reference evidence="2 3" key="1">
    <citation type="submission" date="2019-05" db="EMBL/GenBank/DDBJ databases">
        <title>Another draft genome of Portunus trituberculatus and its Hox gene families provides insights of decapod evolution.</title>
        <authorList>
            <person name="Jeong J.-H."/>
            <person name="Song I."/>
            <person name="Kim S."/>
            <person name="Choi T."/>
            <person name="Kim D."/>
            <person name="Ryu S."/>
            <person name="Kim W."/>
        </authorList>
    </citation>
    <scope>NUCLEOTIDE SEQUENCE [LARGE SCALE GENOMIC DNA]</scope>
    <source>
        <tissue evidence="2">Muscle</tissue>
    </source>
</reference>
<evidence type="ECO:0000256" key="1">
    <source>
        <dbReference type="SAM" id="MobiDB-lite"/>
    </source>
</evidence>
<keyword evidence="3" id="KW-1185">Reference proteome</keyword>
<accession>A0A5B7HNU4</accession>
<protein>
    <submittedName>
        <fullName evidence="2">Uncharacterized protein</fullName>
    </submittedName>
</protein>
<dbReference type="EMBL" id="VSRR010033578">
    <property type="protein sequence ID" value="MPC71793.1"/>
    <property type="molecule type" value="Genomic_DNA"/>
</dbReference>
<name>A0A5B7HNU4_PORTR</name>
<dbReference type="AlphaFoldDB" id="A0A5B7HNU4"/>
<organism evidence="2 3">
    <name type="scientific">Portunus trituberculatus</name>
    <name type="common">Swimming crab</name>
    <name type="synonym">Neptunus trituberculatus</name>
    <dbReference type="NCBI Taxonomy" id="210409"/>
    <lineage>
        <taxon>Eukaryota</taxon>
        <taxon>Metazoa</taxon>
        <taxon>Ecdysozoa</taxon>
        <taxon>Arthropoda</taxon>
        <taxon>Crustacea</taxon>
        <taxon>Multicrustacea</taxon>
        <taxon>Malacostraca</taxon>
        <taxon>Eumalacostraca</taxon>
        <taxon>Eucarida</taxon>
        <taxon>Decapoda</taxon>
        <taxon>Pleocyemata</taxon>
        <taxon>Brachyura</taxon>
        <taxon>Eubrachyura</taxon>
        <taxon>Portunoidea</taxon>
        <taxon>Portunidae</taxon>
        <taxon>Portuninae</taxon>
        <taxon>Portunus</taxon>
    </lineage>
</organism>
<proteinExistence type="predicted"/>
<dbReference type="Proteomes" id="UP000324222">
    <property type="component" value="Unassembled WGS sequence"/>
</dbReference>
<evidence type="ECO:0000313" key="2">
    <source>
        <dbReference type="EMBL" id="MPC71793.1"/>
    </source>
</evidence>
<gene>
    <name evidence="2" type="ORF">E2C01_066083</name>
</gene>
<evidence type="ECO:0000313" key="3">
    <source>
        <dbReference type="Proteomes" id="UP000324222"/>
    </source>
</evidence>